<dbReference type="EMBL" id="CP002131">
    <property type="protein sequence ID" value="ADL07736.1"/>
    <property type="molecule type" value="Genomic_DNA"/>
</dbReference>
<dbReference type="KEGG" id="toc:Toce_0974"/>
<organism evidence="1 2">
    <name type="scientific">Thermosediminibacter oceani (strain ATCC BAA-1034 / DSM 16646 / JW/IW-1228P)</name>
    <dbReference type="NCBI Taxonomy" id="555079"/>
    <lineage>
        <taxon>Bacteria</taxon>
        <taxon>Bacillati</taxon>
        <taxon>Bacillota</taxon>
        <taxon>Clostridia</taxon>
        <taxon>Thermosediminibacterales</taxon>
        <taxon>Thermosediminibacteraceae</taxon>
        <taxon>Thermosediminibacter</taxon>
    </lineage>
</organism>
<proteinExistence type="predicted"/>
<protein>
    <submittedName>
        <fullName evidence="1">Uncharacterized protein</fullName>
    </submittedName>
</protein>
<dbReference type="eggNOG" id="ENOG5033C12">
    <property type="taxonomic scope" value="Bacteria"/>
</dbReference>
<name>D9S2V9_THEOJ</name>
<reference evidence="1 2" key="1">
    <citation type="journal article" date="2010" name="Stand. Genomic Sci.">
        <title>Complete genome sequence of Thermosediminibacter oceani type strain (JW/IW-1228P).</title>
        <authorList>
            <person name="Pitluck S."/>
            <person name="Yasawong M."/>
            <person name="Munk C."/>
            <person name="Nolan M."/>
            <person name="Lapidus A."/>
            <person name="Lucas S."/>
            <person name="Glavina Del Rio T."/>
            <person name="Tice H."/>
            <person name="Cheng J.F."/>
            <person name="Bruce D."/>
            <person name="Detter C."/>
            <person name="Tapia R."/>
            <person name="Han C."/>
            <person name="Goodwin L."/>
            <person name="Liolios K."/>
            <person name="Ivanova N."/>
            <person name="Mavromatis K."/>
            <person name="Mikhailova N."/>
            <person name="Pati A."/>
            <person name="Chen A."/>
            <person name="Palaniappan K."/>
            <person name="Land M."/>
            <person name="Hauser L."/>
            <person name="Chang Y.J."/>
            <person name="Jeffries C.D."/>
            <person name="Rohde M."/>
            <person name="Spring S."/>
            <person name="Sikorski J."/>
            <person name="Goker M."/>
            <person name="Woyke T."/>
            <person name="Bristow J."/>
            <person name="Eisen J.A."/>
            <person name="Markowitz V."/>
            <person name="Hugenholtz P."/>
            <person name="Kyrpides N.C."/>
            <person name="Klenk H.P."/>
        </authorList>
    </citation>
    <scope>NUCLEOTIDE SEQUENCE [LARGE SCALE GENOMIC DNA]</scope>
    <source>
        <strain evidence="2">ATCC BAA-1034 / DSM 16646 / JW/IW-1228P</strain>
    </source>
</reference>
<accession>D9S2V9</accession>
<evidence type="ECO:0000313" key="1">
    <source>
        <dbReference type="EMBL" id="ADL07736.1"/>
    </source>
</evidence>
<dbReference type="STRING" id="555079.Toce_0974"/>
<dbReference type="RefSeq" id="WP_013275778.1">
    <property type="nucleotide sequence ID" value="NC_014377.1"/>
</dbReference>
<sequence>MENIGVKEVILAVVTLNKDQPASGVPVFYARDEAERDRIAALLARILSGVVHDLENGSYIIVRH</sequence>
<keyword evidence="2" id="KW-1185">Reference proteome</keyword>
<dbReference type="AlphaFoldDB" id="D9S2V9"/>
<dbReference type="InterPro" id="IPR054055">
    <property type="entry name" value="YpzH"/>
</dbReference>
<dbReference type="Proteomes" id="UP000000272">
    <property type="component" value="Chromosome"/>
</dbReference>
<gene>
    <name evidence="1" type="ordered locus">Toce_0974</name>
</gene>
<dbReference type="HOGENOM" id="CLU_203935_1_0_9"/>
<evidence type="ECO:0000313" key="2">
    <source>
        <dbReference type="Proteomes" id="UP000000272"/>
    </source>
</evidence>
<dbReference type="Pfam" id="PF21835">
    <property type="entry name" value="YIEGIA_cap"/>
    <property type="match status" value="1"/>
</dbReference>